<dbReference type="EMBL" id="CP071520">
    <property type="protein sequence ID" value="QSX99249.1"/>
    <property type="molecule type" value="Genomic_DNA"/>
</dbReference>
<dbReference type="AlphaFoldDB" id="A0AAJ4MXS2"/>
<evidence type="ECO:0000313" key="1">
    <source>
        <dbReference type="EMBL" id="QSX99249.1"/>
    </source>
</evidence>
<evidence type="ECO:0000313" key="2">
    <source>
        <dbReference type="Proteomes" id="UP000662821"/>
    </source>
</evidence>
<feature type="non-terminal residue" evidence="1">
    <location>
        <position position="1"/>
    </location>
</feature>
<sequence>YSQEQLDAVARRLNERPRKTLHYQTPAQRFEQCVALTD</sequence>
<proteinExistence type="predicted"/>
<reference evidence="1 2" key="1">
    <citation type="submission" date="2021-03" db="EMBL/GenBank/DDBJ databases">
        <title>Draft genome sequence of Janthinobacterium sp. strain PLB02 isolated from infected primmorphs (Lubomirskia baicalensis).</title>
        <authorList>
            <person name="Chernogor L.I."/>
            <person name="Belikov S.I."/>
            <person name="Petrushin I.S."/>
        </authorList>
    </citation>
    <scope>NUCLEOTIDE SEQUENCE [LARGE SCALE GENOMIC DNA]</scope>
    <source>
        <strain evidence="1 2">PLB02</strain>
    </source>
</reference>
<name>A0AAJ4MXS2_9BURK</name>
<protein>
    <submittedName>
        <fullName evidence="1">IS30 family transposase</fullName>
    </submittedName>
</protein>
<accession>A0AAJ4MXS2</accession>
<dbReference type="Proteomes" id="UP000662821">
    <property type="component" value="Chromosome"/>
</dbReference>
<organism evidence="1 2">
    <name type="scientific">Janthinobacterium lividum</name>
    <dbReference type="NCBI Taxonomy" id="29581"/>
    <lineage>
        <taxon>Bacteria</taxon>
        <taxon>Pseudomonadati</taxon>
        <taxon>Pseudomonadota</taxon>
        <taxon>Betaproteobacteria</taxon>
        <taxon>Burkholderiales</taxon>
        <taxon>Oxalobacteraceae</taxon>
        <taxon>Janthinobacterium</taxon>
    </lineage>
</organism>
<gene>
    <name evidence="1" type="ORF">J3P46_16630</name>
</gene>